<dbReference type="Proteomes" id="UP000827721">
    <property type="component" value="Unassembled WGS sequence"/>
</dbReference>
<dbReference type="Pfam" id="PF00188">
    <property type="entry name" value="CAP"/>
    <property type="match status" value="1"/>
</dbReference>
<dbReference type="InterPro" id="IPR014044">
    <property type="entry name" value="CAP_dom"/>
</dbReference>
<proteinExistence type="predicted"/>
<accession>A0ABQ8IBD6</accession>
<sequence length="148" mass="16793">MEIKPLFSYTLLATLLLFSSLHSLTFSHFTFHRRLLYNNKKPAHTHINAIQQFLGPHNVARSKLGLPQLKWSKKLARFASWWANQRRREPVLGQREGLEAERCGGGVGRGEKLLRLQEQPLCEQQGLLALHANGLEAELEGGLRTSCL</sequence>
<organism evidence="2 3">
    <name type="scientific">Xanthoceras sorbifolium</name>
    <dbReference type="NCBI Taxonomy" id="99658"/>
    <lineage>
        <taxon>Eukaryota</taxon>
        <taxon>Viridiplantae</taxon>
        <taxon>Streptophyta</taxon>
        <taxon>Embryophyta</taxon>
        <taxon>Tracheophyta</taxon>
        <taxon>Spermatophyta</taxon>
        <taxon>Magnoliopsida</taxon>
        <taxon>eudicotyledons</taxon>
        <taxon>Gunneridae</taxon>
        <taxon>Pentapetalae</taxon>
        <taxon>rosids</taxon>
        <taxon>malvids</taxon>
        <taxon>Sapindales</taxon>
        <taxon>Sapindaceae</taxon>
        <taxon>Xanthoceroideae</taxon>
        <taxon>Xanthoceras</taxon>
    </lineage>
</organism>
<dbReference type="Gene3D" id="3.40.33.10">
    <property type="entry name" value="CAP"/>
    <property type="match status" value="1"/>
</dbReference>
<reference evidence="2 3" key="1">
    <citation type="submission" date="2021-02" db="EMBL/GenBank/DDBJ databases">
        <title>Plant Genome Project.</title>
        <authorList>
            <person name="Zhang R.-G."/>
        </authorList>
    </citation>
    <scope>NUCLEOTIDE SEQUENCE [LARGE SCALE GENOMIC DNA]</scope>
    <source>
        <tissue evidence="2">Leaves</tissue>
    </source>
</reference>
<evidence type="ECO:0000313" key="2">
    <source>
        <dbReference type="EMBL" id="KAH7573965.1"/>
    </source>
</evidence>
<comment type="caution">
    <text evidence="2">The sequence shown here is derived from an EMBL/GenBank/DDBJ whole genome shotgun (WGS) entry which is preliminary data.</text>
</comment>
<dbReference type="InterPro" id="IPR035940">
    <property type="entry name" value="CAP_sf"/>
</dbReference>
<protein>
    <recommendedName>
        <fullName evidence="1">SCP domain-containing protein</fullName>
    </recommendedName>
</protein>
<evidence type="ECO:0000313" key="3">
    <source>
        <dbReference type="Proteomes" id="UP000827721"/>
    </source>
</evidence>
<dbReference type="EMBL" id="JAFEMO010000003">
    <property type="protein sequence ID" value="KAH7573965.1"/>
    <property type="molecule type" value="Genomic_DNA"/>
</dbReference>
<name>A0ABQ8IBD6_9ROSI</name>
<feature type="domain" description="SCP" evidence="1">
    <location>
        <begin position="56"/>
        <end position="87"/>
    </location>
</feature>
<gene>
    <name evidence="2" type="ORF">JRO89_XS03G0232900</name>
</gene>
<evidence type="ECO:0000259" key="1">
    <source>
        <dbReference type="Pfam" id="PF00188"/>
    </source>
</evidence>
<keyword evidence="3" id="KW-1185">Reference proteome</keyword>
<dbReference type="SUPFAM" id="SSF55797">
    <property type="entry name" value="PR-1-like"/>
    <property type="match status" value="1"/>
</dbReference>